<dbReference type="PANTHER" id="PTHR47704:SF1">
    <property type="entry name" value="POTASSIUM TRANSPORTER KIMA"/>
    <property type="match status" value="1"/>
</dbReference>
<evidence type="ECO:0000256" key="3">
    <source>
        <dbReference type="ARBA" id="ARBA00022989"/>
    </source>
</evidence>
<evidence type="ECO:0000313" key="6">
    <source>
        <dbReference type="EMBL" id="GIO57377.1"/>
    </source>
</evidence>
<feature type="transmembrane region" description="Helical" evidence="5">
    <location>
        <begin position="134"/>
        <end position="152"/>
    </location>
</feature>
<dbReference type="Gene3D" id="1.20.1740.10">
    <property type="entry name" value="Amino acid/polyamine transporter I"/>
    <property type="match status" value="1"/>
</dbReference>
<dbReference type="PANTHER" id="PTHR47704">
    <property type="entry name" value="POTASSIUM TRANSPORTER KIMA"/>
    <property type="match status" value="1"/>
</dbReference>
<comment type="subcellular location">
    <subcellularLocation>
        <location evidence="1">Membrane</location>
        <topology evidence="1">Multi-pass membrane protein</topology>
    </subcellularLocation>
</comment>
<dbReference type="Proteomes" id="UP000676601">
    <property type="component" value="Unassembled WGS sequence"/>
</dbReference>
<dbReference type="InterPro" id="IPR053153">
    <property type="entry name" value="APC_K+_Transporter"/>
</dbReference>
<evidence type="ECO:0000256" key="5">
    <source>
        <dbReference type="SAM" id="Phobius"/>
    </source>
</evidence>
<proteinExistence type="predicted"/>
<gene>
    <name evidence="6" type="ORF">J21TS7_56950</name>
</gene>
<feature type="transmembrane region" description="Helical" evidence="5">
    <location>
        <begin position="237"/>
        <end position="263"/>
    </location>
</feature>
<dbReference type="InterPro" id="IPR002293">
    <property type="entry name" value="AA/rel_permease1"/>
</dbReference>
<feature type="transmembrane region" description="Helical" evidence="5">
    <location>
        <begin position="377"/>
        <end position="397"/>
    </location>
</feature>
<evidence type="ECO:0000256" key="2">
    <source>
        <dbReference type="ARBA" id="ARBA00022692"/>
    </source>
</evidence>
<accession>A0ABQ4LLN7</accession>
<organism evidence="6 7">
    <name type="scientific">Paenibacillus cineris</name>
    <dbReference type="NCBI Taxonomy" id="237530"/>
    <lineage>
        <taxon>Bacteria</taxon>
        <taxon>Bacillati</taxon>
        <taxon>Bacillota</taxon>
        <taxon>Bacilli</taxon>
        <taxon>Bacillales</taxon>
        <taxon>Paenibacillaceae</taxon>
        <taxon>Paenibacillus</taxon>
    </lineage>
</organism>
<feature type="transmembrane region" description="Helical" evidence="5">
    <location>
        <begin position="464"/>
        <end position="481"/>
    </location>
</feature>
<name>A0ABQ4LLN7_9BACL</name>
<keyword evidence="4 5" id="KW-0472">Membrane</keyword>
<keyword evidence="7" id="KW-1185">Reference proteome</keyword>
<feature type="transmembrane region" description="Helical" evidence="5">
    <location>
        <begin position="80"/>
        <end position="113"/>
    </location>
</feature>
<feature type="transmembrane region" description="Helical" evidence="5">
    <location>
        <begin position="403"/>
        <end position="427"/>
    </location>
</feature>
<feature type="transmembrane region" description="Helical" evidence="5">
    <location>
        <begin position="172"/>
        <end position="192"/>
    </location>
</feature>
<protein>
    <submittedName>
        <fullName evidence="6">Amino acid permease</fullName>
    </submittedName>
</protein>
<keyword evidence="2 5" id="KW-0812">Transmembrane</keyword>
<evidence type="ECO:0000256" key="1">
    <source>
        <dbReference type="ARBA" id="ARBA00004141"/>
    </source>
</evidence>
<evidence type="ECO:0000313" key="7">
    <source>
        <dbReference type="Proteomes" id="UP000676601"/>
    </source>
</evidence>
<dbReference type="EMBL" id="BORU01000004">
    <property type="protein sequence ID" value="GIO57377.1"/>
    <property type="molecule type" value="Genomic_DNA"/>
</dbReference>
<evidence type="ECO:0000256" key="4">
    <source>
        <dbReference type="ARBA" id="ARBA00023136"/>
    </source>
</evidence>
<comment type="caution">
    <text evidence="6">The sequence shown here is derived from an EMBL/GenBank/DDBJ whole genome shotgun (WGS) entry which is preliminary data.</text>
</comment>
<feature type="transmembrane region" description="Helical" evidence="5">
    <location>
        <begin position="204"/>
        <end position="225"/>
    </location>
</feature>
<reference evidence="6 7" key="1">
    <citation type="submission" date="2021-03" db="EMBL/GenBank/DDBJ databases">
        <title>Antimicrobial resistance genes in bacteria isolated from Japanese honey, and their potential for conferring macrolide and lincosamide resistance in the American foulbrood pathogen Paenibacillus larvae.</title>
        <authorList>
            <person name="Okamoto M."/>
            <person name="Kumagai M."/>
            <person name="Kanamori H."/>
            <person name="Takamatsu D."/>
        </authorList>
    </citation>
    <scope>NUCLEOTIDE SEQUENCE [LARGE SCALE GENOMIC DNA]</scope>
    <source>
        <strain evidence="6 7">J21TS7</strain>
    </source>
</reference>
<feature type="transmembrane region" description="Helical" evidence="5">
    <location>
        <begin position="439"/>
        <end position="458"/>
    </location>
</feature>
<keyword evidence="3 5" id="KW-1133">Transmembrane helix</keyword>
<feature type="transmembrane region" description="Helical" evidence="5">
    <location>
        <begin position="284"/>
        <end position="309"/>
    </location>
</feature>
<sequence>MGRGFLDIPGVVWLGKGYPKETILSTEIEVLFMLSAVKRFLIGRPLKSGQLGEQKLNKTKALAILSSDALSSVAYGPEQILLVLVTVSAVAFWYTIPIGIGILILLLALILSYRQIIFAYPHGGGAYVVSKKNLGINPGLIAGGSLLVDYILTVAVSVSSGTDAITSAFPGLHPYNVVIACALVVLITILNLRGITESASILAYPVYLFVLALFILIGVGLYKIATGQVPPTLHAPIGTPVAGISLFLLLRAFASGSSALTGVEAISNAIPNFRDPAPNNASKTLMAMGTLLAILFAGIVFLAYYYGIVPNEKETVVSQIASTTFGRNFLYYFIQATTALILVLAANTGYSAFPLLAVNLAKDKYIARMFTVRGDRLGYSNGIMFLATASIILIIAFKGRTEHLIPLYAVGVFIPFTLAQTGMLVKWIREKPKGWLGKLIINFVGALISFTVMMIFFITKFGQVWPVLIFLPLIVYIFHAVKRHYEAVGDQLRITTCEPALPVEGNVMIVPVAGITHVVENSINYAKSLSPDQIIAVYVAYDRESERKMEEKWKQWQPDIRLVTLLSPYRSIIQPLTKFVDTVEYKASESHYRVTVLIPQFIPKKSWHNILHNQSSLLIRAFLLYRKNIIVTTVPYHLKK</sequence>
<dbReference type="Pfam" id="PF13520">
    <property type="entry name" value="AA_permease_2"/>
    <property type="match status" value="1"/>
</dbReference>
<feature type="transmembrane region" description="Helical" evidence="5">
    <location>
        <begin position="329"/>
        <end position="356"/>
    </location>
</feature>